<comment type="caution">
    <text evidence="1">The sequence shown here is derived from an EMBL/GenBank/DDBJ whole genome shotgun (WGS) entry which is preliminary data.</text>
</comment>
<organism evidence="1 2">
    <name type="scientific">Gossypium harknessii</name>
    <dbReference type="NCBI Taxonomy" id="34285"/>
    <lineage>
        <taxon>Eukaryota</taxon>
        <taxon>Viridiplantae</taxon>
        <taxon>Streptophyta</taxon>
        <taxon>Embryophyta</taxon>
        <taxon>Tracheophyta</taxon>
        <taxon>Spermatophyta</taxon>
        <taxon>Magnoliopsida</taxon>
        <taxon>eudicotyledons</taxon>
        <taxon>Gunneridae</taxon>
        <taxon>Pentapetalae</taxon>
        <taxon>rosids</taxon>
        <taxon>malvids</taxon>
        <taxon>Malvales</taxon>
        <taxon>Malvaceae</taxon>
        <taxon>Malvoideae</taxon>
        <taxon>Gossypium</taxon>
    </lineage>
</organism>
<proteinExistence type="predicted"/>
<sequence length="120" mass="13294">NLSGPPSPLIEPYLREADFWHVVLVGQGCKLDPKLISALLGLPIDGSVVTRSVHSTDWGAVCGDLLGLATETIYRGRIKMAWIRKFFAGLDEDSTEVKRERHTQTYILQIIGCILKSDKS</sequence>
<feature type="non-terminal residue" evidence="1">
    <location>
        <position position="1"/>
    </location>
</feature>
<reference evidence="1 2" key="1">
    <citation type="journal article" date="2019" name="Genome Biol. Evol.">
        <title>Insights into the evolution of the New World diploid cottons (Gossypium, subgenus Houzingenia) based on genome sequencing.</title>
        <authorList>
            <person name="Grover C.E."/>
            <person name="Arick M.A. 2nd"/>
            <person name="Thrash A."/>
            <person name="Conover J.L."/>
            <person name="Sanders W.S."/>
            <person name="Peterson D.G."/>
            <person name="Frelichowski J.E."/>
            <person name="Scheffler J.A."/>
            <person name="Scheffler B.E."/>
            <person name="Wendel J.F."/>
        </authorList>
    </citation>
    <scope>NUCLEOTIDE SEQUENCE [LARGE SCALE GENOMIC DNA]</scope>
    <source>
        <strain evidence="1">0</strain>
        <tissue evidence="1">Leaf</tissue>
    </source>
</reference>
<evidence type="ECO:0000313" key="1">
    <source>
        <dbReference type="EMBL" id="MBA0794140.1"/>
    </source>
</evidence>
<gene>
    <name evidence="1" type="ORF">Gohar_018492</name>
</gene>
<dbReference type="OrthoDB" id="987850at2759"/>
<dbReference type="Proteomes" id="UP000593560">
    <property type="component" value="Unassembled WGS sequence"/>
</dbReference>
<dbReference type="InterPro" id="IPR044824">
    <property type="entry name" value="MAIN-like"/>
</dbReference>
<dbReference type="PANTHER" id="PTHR46033">
    <property type="entry name" value="PROTEIN MAIN-LIKE 2"/>
    <property type="match status" value="1"/>
</dbReference>
<accession>A0A7J9G974</accession>
<dbReference type="AlphaFoldDB" id="A0A7J9G974"/>
<dbReference type="EMBL" id="JABFAD010000003">
    <property type="protein sequence ID" value="MBA0794140.1"/>
    <property type="molecule type" value="Genomic_DNA"/>
</dbReference>
<protein>
    <submittedName>
        <fullName evidence="1">Uncharacterized protein</fullName>
    </submittedName>
</protein>
<name>A0A7J9G974_9ROSI</name>
<dbReference type="GO" id="GO:0010073">
    <property type="term" value="P:meristem maintenance"/>
    <property type="evidence" value="ECO:0007669"/>
    <property type="project" value="InterPro"/>
</dbReference>
<dbReference type="PANTHER" id="PTHR46033:SF8">
    <property type="entry name" value="PROTEIN MAINTENANCE OF MERISTEMS-LIKE"/>
    <property type="match status" value="1"/>
</dbReference>
<keyword evidence="2" id="KW-1185">Reference proteome</keyword>
<evidence type="ECO:0000313" key="2">
    <source>
        <dbReference type="Proteomes" id="UP000593560"/>
    </source>
</evidence>